<comment type="caution">
    <text evidence="1">The sequence shown here is derived from an EMBL/GenBank/DDBJ whole genome shotgun (WGS) entry which is preliminary data.</text>
</comment>
<evidence type="ECO:0000313" key="2">
    <source>
        <dbReference type="Proteomes" id="UP000220006"/>
    </source>
</evidence>
<name>A0A2A7I1R4_BACCE</name>
<dbReference type="InterPro" id="IPR010022">
    <property type="entry name" value="XkdX"/>
</dbReference>
<dbReference type="Pfam" id="PF09693">
    <property type="entry name" value="Phage_XkdX"/>
    <property type="match status" value="1"/>
</dbReference>
<sequence length="61" mass="7446">MTNTTENTNVTEVRSPDFEKWNFRYQKNWCTKSQLVMVVELERLTEEEYKLITNLEYPNLQ</sequence>
<evidence type="ECO:0000313" key="1">
    <source>
        <dbReference type="EMBL" id="PEC22795.1"/>
    </source>
</evidence>
<dbReference type="RefSeq" id="WP_097903123.1">
    <property type="nucleotide sequence ID" value="NZ_NVLK01000012.1"/>
</dbReference>
<protein>
    <submittedName>
        <fullName evidence="1">XkdX family protein</fullName>
    </submittedName>
</protein>
<dbReference type="EMBL" id="NVLK01000012">
    <property type="protein sequence ID" value="PEC22795.1"/>
    <property type="molecule type" value="Genomic_DNA"/>
</dbReference>
<reference evidence="1 2" key="1">
    <citation type="submission" date="2017-09" db="EMBL/GenBank/DDBJ databases">
        <title>Large-scale bioinformatics analysis of Bacillus genomes uncovers conserved roles of natural products in bacterial physiology.</title>
        <authorList>
            <consortium name="Agbiome Team Llc"/>
            <person name="Bleich R.M."/>
            <person name="Grubbs K.J."/>
            <person name="Santa Maria K.C."/>
            <person name="Allen S.E."/>
            <person name="Farag S."/>
            <person name="Shank E.A."/>
            <person name="Bowers A."/>
        </authorList>
    </citation>
    <scope>NUCLEOTIDE SEQUENCE [LARGE SCALE GENOMIC DNA]</scope>
    <source>
        <strain evidence="1 2">AFS096845</strain>
    </source>
</reference>
<dbReference type="AlphaFoldDB" id="A0A2A7I1R4"/>
<dbReference type="Proteomes" id="UP000220006">
    <property type="component" value="Unassembled WGS sequence"/>
</dbReference>
<accession>A0A2A7I1R4</accession>
<gene>
    <name evidence="1" type="ORF">COM96_06605</name>
</gene>
<organism evidence="1 2">
    <name type="scientific">Bacillus cereus</name>
    <dbReference type="NCBI Taxonomy" id="1396"/>
    <lineage>
        <taxon>Bacteria</taxon>
        <taxon>Bacillati</taxon>
        <taxon>Bacillota</taxon>
        <taxon>Bacilli</taxon>
        <taxon>Bacillales</taxon>
        <taxon>Bacillaceae</taxon>
        <taxon>Bacillus</taxon>
        <taxon>Bacillus cereus group</taxon>
    </lineage>
</organism>
<proteinExistence type="predicted"/>